<feature type="active site" evidence="6">
    <location>
        <position position="174"/>
    </location>
</feature>
<name>A0A4V3AMS5_9MICC</name>
<evidence type="ECO:0000256" key="6">
    <source>
        <dbReference type="HAMAP-Rule" id="MF_00163"/>
    </source>
</evidence>
<organism evidence="7 8">
    <name type="scientific">Arthrobacter crusticola</name>
    <dbReference type="NCBI Taxonomy" id="2547960"/>
    <lineage>
        <taxon>Bacteria</taxon>
        <taxon>Bacillati</taxon>
        <taxon>Actinomycetota</taxon>
        <taxon>Actinomycetes</taxon>
        <taxon>Micrococcales</taxon>
        <taxon>Micrococcaceae</taxon>
        <taxon>Arthrobacter</taxon>
    </lineage>
</organism>
<evidence type="ECO:0000256" key="5">
    <source>
        <dbReference type="ARBA" id="ARBA00023004"/>
    </source>
</evidence>
<dbReference type="AlphaFoldDB" id="A0A4V3AMS5"/>
<dbReference type="PANTHER" id="PTHR10458:SF2">
    <property type="entry name" value="PEPTIDE DEFORMYLASE, MITOCHONDRIAL"/>
    <property type="match status" value="1"/>
</dbReference>
<feature type="binding site" evidence="6">
    <location>
        <position position="177"/>
    </location>
    <ligand>
        <name>Fe cation</name>
        <dbReference type="ChEBI" id="CHEBI:24875"/>
    </ligand>
</feature>
<protein>
    <recommendedName>
        <fullName evidence="6">Peptide deformylase</fullName>
        <shortName evidence="6">PDF</shortName>
        <ecNumber evidence="6">3.5.1.88</ecNumber>
    </recommendedName>
    <alternativeName>
        <fullName evidence="6">Polypeptide deformylase</fullName>
    </alternativeName>
</protein>
<comment type="catalytic activity">
    <reaction evidence="6">
        <text>N-terminal N-formyl-L-methionyl-[peptide] + H2O = N-terminal L-methionyl-[peptide] + formate</text>
        <dbReference type="Rhea" id="RHEA:24420"/>
        <dbReference type="Rhea" id="RHEA-COMP:10639"/>
        <dbReference type="Rhea" id="RHEA-COMP:10640"/>
        <dbReference type="ChEBI" id="CHEBI:15377"/>
        <dbReference type="ChEBI" id="CHEBI:15740"/>
        <dbReference type="ChEBI" id="CHEBI:49298"/>
        <dbReference type="ChEBI" id="CHEBI:64731"/>
        <dbReference type="EC" id="3.5.1.88"/>
    </reaction>
</comment>
<evidence type="ECO:0000313" key="8">
    <source>
        <dbReference type="Proteomes" id="UP000295411"/>
    </source>
</evidence>
<dbReference type="InterPro" id="IPR036821">
    <property type="entry name" value="Peptide_deformylase_sf"/>
</dbReference>
<dbReference type="EMBL" id="SMTK01000001">
    <property type="protein sequence ID" value="TDK28014.1"/>
    <property type="molecule type" value="Genomic_DNA"/>
</dbReference>
<dbReference type="GO" id="GO:0006412">
    <property type="term" value="P:translation"/>
    <property type="evidence" value="ECO:0007669"/>
    <property type="project" value="UniProtKB-UniRule"/>
</dbReference>
<dbReference type="FunFam" id="3.90.45.10:FF:000003">
    <property type="entry name" value="Peptide deformylase"/>
    <property type="match status" value="1"/>
</dbReference>
<comment type="caution">
    <text evidence="7">The sequence shown here is derived from an EMBL/GenBank/DDBJ whole genome shotgun (WGS) entry which is preliminary data.</text>
</comment>
<evidence type="ECO:0000313" key="7">
    <source>
        <dbReference type="EMBL" id="TDK28014.1"/>
    </source>
</evidence>
<accession>A0A4V3AMS5</accession>
<dbReference type="Pfam" id="PF01327">
    <property type="entry name" value="Pep_deformylase"/>
    <property type="match status" value="1"/>
</dbReference>
<dbReference type="InterPro" id="IPR023635">
    <property type="entry name" value="Peptide_deformylase"/>
</dbReference>
<keyword evidence="4 6" id="KW-0648">Protein biosynthesis</keyword>
<dbReference type="RefSeq" id="WP_133402427.1">
    <property type="nucleotide sequence ID" value="NZ_SMTK01000001.1"/>
</dbReference>
<comment type="cofactor">
    <cofactor evidence="6">
        <name>Fe(2+)</name>
        <dbReference type="ChEBI" id="CHEBI:29033"/>
    </cofactor>
    <text evidence="6">Binds 1 Fe(2+) ion.</text>
</comment>
<dbReference type="PANTHER" id="PTHR10458">
    <property type="entry name" value="PEPTIDE DEFORMYLASE"/>
    <property type="match status" value="1"/>
</dbReference>
<dbReference type="EC" id="3.5.1.88" evidence="6"/>
<keyword evidence="3 6" id="KW-0378">Hydrolase</keyword>
<dbReference type="Gene3D" id="3.90.45.10">
    <property type="entry name" value="Peptide deformylase"/>
    <property type="match status" value="1"/>
</dbReference>
<dbReference type="Proteomes" id="UP000295411">
    <property type="component" value="Unassembled WGS sequence"/>
</dbReference>
<dbReference type="GO" id="GO:0042586">
    <property type="term" value="F:peptide deformylase activity"/>
    <property type="evidence" value="ECO:0007669"/>
    <property type="project" value="UniProtKB-UniRule"/>
</dbReference>
<dbReference type="SUPFAM" id="SSF56420">
    <property type="entry name" value="Peptide deformylase"/>
    <property type="match status" value="1"/>
</dbReference>
<feature type="binding site" evidence="6">
    <location>
        <position position="131"/>
    </location>
    <ligand>
        <name>Fe cation</name>
        <dbReference type="ChEBI" id="CHEBI:24875"/>
    </ligand>
</feature>
<feature type="binding site" evidence="6">
    <location>
        <position position="173"/>
    </location>
    <ligand>
        <name>Fe cation</name>
        <dbReference type="ChEBI" id="CHEBI:24875"/>
    </ligand>
</feature>
<dbReference type="OrthoDB" id="9804313at2"/>
<dbReference type="PRINTS" id="PR01576">
    <property type="entry name" value="PDEFORMYLASE"/>
</dbReference>
<evidence type="ECO:0000256" key="2">
    <source>
        <dbReference type="ARBA" id="ARBA00022723"/>
    </source>
</evidence>
<dbReference type="CDD" id="cd00487">
    <property type="entry name" value="Pep_deformylase"/>
    <property type="match status" value="1"/>
</dbReference>
<evidence type="ECO:0000256" key="4">
    <source>
        <dbReference type="ARBA" id="ARBA00022917"/>
    </source>
</evidence>
<dbReference type="HAMAP" id="MF_00163">
    <property type="entry name" value="Pep_deformylase"/>
    <property type="match status" value="1"/>
</dbReference>
<gene>
    <name evidence="6" type="primary">def</name>
    <name evidence="7" type="ORF">E2F48_02620</name>
</gene>
<reference evidence="7 8" key="1">
    <citation type="submission" date="2019-03" db="EMBL/GenBank/DDBJ databases">
        <title>Arthrobacter sp. nov., an bacterium isolated from biocrust in Mu Us Desert.</title>
        <authorList>
            <person name="Lixiong L."/>
        </authorList>
    </citation>
    <scope>NUCLEOTIDE SEQUENCE [LARGE SCALE GENOMIC DNA]</scope>
    <source>
        <strain evidence="7 8">SLN-3</strain>
    </source>
</reference>
<dbReference type="PIRSF" id="PIRSF004749">
    <property type="entry name" value="Pep_def"/>
    <property type="match status" value="1"/>
</dbReference>
<comment type="similarity">
    <text evidence="1 6">Belongs to the polypeptide deformylase family.</text>
</comment>
<evidence type="ECO:0000256" key="3">
    <source>
        <dbReference type="ARBA" id="ARBA00022801"/>
    </source>
</evidence>
<evidence type="ECO:0000256" key="1">
    <source>
        <dbReference type="ARBA" id="ARBA00010759"/>
    </source>
</evidence>
<comment type="function">
    <text evidence="6">Removes the formyl group from the N-terminal Met of newly synthesized proteins. Requires at least a dipeptide for an efficient rate of reaction. N-terminal L-methionine is a prerequisite for activity but the enzyme has broad specificity at other positions.</text>
</comment>
<proteinExistence type="inferred from homology"/>
<dbReference type="NCBIfam" id="NF001159">
    <property type="entry name" value="PRK00150.1-3"/>
    <property type="match status" value="1"/>
</dbReference>
<keyword evidence="5 6" id="KW-0408">Iron</keyword>
<keyword evidence="2 6" id="KW-0479">Metal-binding</keyword>
<dbReference type="GO" id="GO:0046872">
    <property type="term" value="F:metal ion binding"/>
    <property type="evidence" value="ECO:0007669"/>
    <property type="project" value="UniProtKB-KW"/>
</dbReference>
<keyword evidence="8" id="KW-1185">Reference proteome</keyword>
<sequence length="216" mass="23442">METPSAPAASYSPSQLHDLVHSILGQELPPIVRAGHPVLRMQAQAFDGQLGDADLAALITLMRRVMHHAPGVGLAAPQLGIPLSIAVVEDKGVEDDAVAIERGRTPLPFFAMINPRYSAAGAATASFYEGCLSVPGYQAVVERHREVSLEYTTPDGRGVTTRLGGWPARIVQHETDHLNGILYLDRAETRSLADNLEYTRRWAQPSVEEARRGLGF</sequence>